<reference evidence="1" key="1">
    <citation type="submission" date="2021-03" db="EMBL/GenBank/DDBJ databases">
        <authorList>
            <person name="Tagirdzhanova G."/>
        </authorList>
    </citation>
    <scope>NUCLEOTIDE SEQUENCE</scope>
</reference>
<proteinExistence type="predicted"/>
<evidence type="ECO:0000313" key="2">
    <source>
        <dbReference type="Proteomes" id="UP000664169"/>
    </source>
</evidence>
<keyword evidence="2" id="KW-1185">Reference proteome</keyword>
<dbReference type="EMBL" id="CAJPDQ010000003">
    <property type="protein sequence ID" value="CAF9906640.1"/>
    <property type="molecule type" value="Genomic_DNA"/>
</dbReference>
<dbReference type="AlphaFoldDB" id="A0A8H3I458"/>
<comment type="caution">
    <text evidence="1">The sequence shown here is derived from an EMBL/GenBank/DDBJ whole genome shotgun (WGS) entry which is preliminary data.</text>
</comment>
<organism evidence="1 2">
    <name type="scientific">Gomphillus americanus</name>
    <dbReference type="NCBI Taxonomy" id="1940652"/>
    <lineage>
        <taxon>Eukaryota</taxon>
        <taxon>Fungi</taxon>
        <taxon>Dikarya</taxon>
        <taxon>Ascomycota</taxon>
        <taxon>Pezizomycotina</taxon>
        <taxon>Lecanoromycetes</taxon>
        <taxon>OSLEUM clade</taxon>
        <taxon>Ostropomycetidae</taxon>
        <taxon>Ostropales</taxon>
        <taxon>Graphidaceae</taxon>
        <taxon>Gomphilloideae</taxon>
        <taxon>Gomphillus</taxon>
    </lineage>
</organism>
<accession>A0A8H3I458</accession>
<evidence type="ECO:0000313" key="1">
    <source>
        <dbReference type="EMBL" id="CAF9906640.1"/>
    </source>
</evidence>
<name>A0A8H3I458_9LECA</name>
<gene>
    <name evidence="1" type="ORF">GOMPHAMPRED_004825</name>
</gene>
<protein>
    <submittedName>
        <fullName evidence="1">Uncharacterized protein</fullName>
    </submittedName>
</protein>
<dbReference type="Proteomes" id="UP000664169">
    <property type="component" value="Unassembled WGS sequence"/>
</dbReference>
<sequence length="265" mass="30217">MLRDDGGGPRSTPWADFNSSFLACQCNQEDDLKWFASCGELEEAMFIQTLKDDVFTAFLDHNADVNADVPCVVCNVPRWRPLWIIWLFFGFAIPTLHRRADPYLRDLTRILTAGVRFDEINTAVRYGCCTKPLSKLEYWTSVREVIDLVEGDVCICRTRSAPWSLLCQLLVMISQDEVRVAREKQHGFLGQVVLILIDTAPEHIFQWNDILPPLKELLPSNLFSQVLQALGRPVEVVLPNMRRRIRRLSHGSSEDAASSKKARVT</sequence>